<proteinExistence type="predicted"/>
<accession>A0A7S4SAL9</accession>
<feature type="region of interest" description="Disordered" evidence="1">
    <location>
        <begin position="1"/>
        <end position="45"/>
    </location>
</feature>
<protein>
    <submittedName>
        <fullName evidence="2">Uncharacterized protein</fullName>
    </submittedName>
</protein>
<reference evidence="2" key="1">
    <citation type="submission" date="2021-01" db="EMBL/GenBank/DDBJ databases">
        <authorList>
            <person name="Corre E."/>
            <person name="Pelletier E."/>
            <person name="Niang G."/>
            <person name="Scheremetjew M."/>
            <person name="Finn R."/>
            <person name="Kale V."/>
            <person name="Holt S."/>
            <person name="Cochrane G."/>
            <person name="Meng A."/>
            <person name="Brown T."/>
            <person name="Cohen L."/>
        </authorList>
    </citation>
    <scope>NUCLEOTIDE SEQUENCE</scope>
    <source>
        <strain evidence="2">CCMP3105</strain>
    </source>
</reference>
<gene>
    <name evidence="2" type="ORF">AMON00008_LOCUS47451</name>
</gene>
<evidence type="ECO:0000256" key="1">
    <source>
        <dbReference type="SAM" id="MobiDB-lite"/>
    </source>
</evidence>
<evidence type="ECO:0000313" key="2">
    <source>
        <dbReference type="EMBL" id="CAE4639753.1"/>
    </source>
</evidence>
<dbReference type="EMBL" id="HBNR01067141">
    <property type="protein sequence ID" value="CAE4639753.1"/>
    <property type="molecule type" value="Transcribed_RNA"/>
</dbReference>
<sequence length="505" mass="49052">MARRTKAPRATKPVGGPSAMATETAADFPESAAASTTETEASELVESAEVAVANEVVEAQVDEVASGAEDLPPVTEIVPEAEAAKPAEAKEDKVVAETAAGVEESAATADVIPEAEAAAGVELAAAADTVEAEAAKPVEFEEVEVVPEAEEAAEMPETPHATAEFVQEPAPAVAPEEVAEGHPVEGSEAALLPAAFPAAAQGMVGGSPAREMAPLKTLATATVAAQAAQAAKAASAAAPAQPMGATSARERVMHLWAAATGRIGRLSGAAETAACAADGQASVRVPGAVDSARDEAAVAVDVARARLASLTSTAAEAKVWAGSTASGAAQRAREGAVSLASAAAERCGEARQIAVGRAAGAAAAAQAKALEVRAGVCDVAADERFQVSVASAASGALVLGAGGGAVGLTTGSAVGAALGLVPAPFTFGLSIPISAAIGGTAGLTVGTAVGGAVGAVGGGAVGYGVYTKKEDIGRCAQFVQAKAADTAELVKGTSTKVFGRAVDAA</sequence>
<dbReference type="AlphaFoldDB" id="A0A7S4SAL9"/>
<name>A0A7S4SAL9_9DINO</name>
<organism evidence="2">
    <name type="scientific">Alexandrium monilatum</name>
    <dbReference type="NCBI Taxonomy" id="311494"/>
    <lineage>
        <taxon>Eukaryota</taxon>
        <taxon>Sar</taxon>
        <taxon>Alveolata</taxon>
        <taxon>Dinophyceae</taxon>
        <taxon>Gonyaulacales</taxon>
        <taxon>Pyrocystaceae</taxon>
        <taxon>Alexandrium</taxon>
    </lineage>
</organism>
<feature type="compositionally biased region" description="Low complexity" evidence="1">
    <location>
        <begin position="30"/>
        <end position="45"/>
    </location>
</feature>